<evidence type="ECO:0000313" key="1">
    <source>
        <dbReference type="EMBL" id="MBB5219814.1"/>
    </source>
</evidence>
<dbReference type="EMBL" id="JACHFR010000004">
    <property type="protein sequence ID" value="MBB5219814.1"/>
    <property type="molecule type" value="Genomic_DNA"/>
</dbReference>
<keyword evidence="2" id="KW-1185">Reference proteome</keyword>
<dbReference type="InterPro" id="IPR025586">
    <property type="entry name" value="PcfJ"/>
</dbReference>
<evidence type="ECO:0008006" key="3">
    <source>
        <dbReference type="Google" id="ProtNLM"/>
    </source>
</evidence>
<proteinExistence type="predicted"/>
<dbReference type="Pfam" id="PF14284">
    <property type="entry name" value="PcfJ"/>
    <property type="match status" value="1"/>
</dbReference>
<evidence type="ECO:0000313" key="2">
    <source>
        <dbReference type="Proteomes" id="UP000578697"/>
    </source>
</evidence>
<comment type="caution">
    <text evidence="1">The sequence shown here is derived from an EMBL/GenBank/DDBJ whole genome shotgun (WGS) entry which is preliminary data.</text>
</comment>
<organism evidence="1 2">
    <name type="scientific">Treponema rectale</name>
    <dbReference type="NCBI Taxonomy" id="744512"/>
    <lineage>
        <taxon>Bacteria</taxon>
        <taxon>Pseudomonadati</taxon>
        <taxon>Spirochaetota</taxon>
        <taxon>Spirochaetia</taxon>
        <taxon>Spirochaetales</taxon>
        <taxon>Treponemataceae</taxon>
        <taxon>Treponema</taxon>
    </lineage>
</organism>
<dbReference type="RefSeq" id="WP_184653299.1">
    <property type="nucleotide sequence ID" value="NZ_JACHFR010000004.1"/>
</dbReference>
<gene>
    <name evidence="1" type="ORF">HNP77_002203</name>
</gene>
<dbReference type="Proteomes" id="UP000578697">
    <property type="component" value="Unassembled WGS sequence"/>
</dbReference>
<reference evidence="1 2" key="1">
    <citation type="submission" date="2020-08" db="EMBL/GenBank/DDBJ databases">
        <title>Genomic Encyclopedia of Type Strains, Phase IV (KMG-IV): sequencing the most valuable type-strain genomes for metagenomic binning, comparative biology and taxonomic classification.</title>
        <authorList>
            <person name="Goeker M."/>
        </authorList>
    </citation>
    <scope>NUCLEOTIDE SEQUENCE [LARGE SCALE GENOMIC DNA]</scope>
    <source>
        <strain evidence="1 2">DSM 103679</strain>
    </source>
</reference>
<protein>
    <recommendedName>
        <fullName evidence="3">PcfJ-like protein</fullName>
    </recommendedName>
</protein>
<sequence length="503" mass="58726">MFYTYNYKSRNWLGSEQDIYQPLFTPFSIEKKKAWCSLHKKWEACGKTCNGQLYFECGNPVPSQFASINKWTISKVETRNETSRDMIKLRVDFVFTSVSEDGRKKYHYAYKTWAFYMRTGFTVPYESEKFLENYPVSLPDNITSDIQNSLAAYAKKLYGTGYANSSYKNGIPALTDYVTCPACPQAADLQNLLGKKFNQVVNRSSSNPYQDICNYIHIKPFKRMRRIFDKNPLALPVYSVLKTWGFKDVNIMTRFLEDRDLCQTYFKYIKYDTNKKRLEIKDDNHCSDLFYFLNDYAKDLLGTVTRWTTESFQVQDEKTTMAHLIKAMRDGYHNFVDAAQMYYSRGAALPETLKKRVVKECFTTEIHDALVDALPNTYRGHKNSNEKIPYLETDKILEATVKDTNYNIYNFILPKDTNELFELGQKMHNCVGSCYRGSAVARRDIIVGVQLNEKFISCIQLQVKSWTIVQAKGICNCRLKDEYRAIIKKWAFERRINILTLDL</sequence>
<dbReference type="AlphaFoldDB" id="A0A840SG02"/>
<name>A0A840SG02_9SPIR</name>
<accession>A0A840SG02</accession>